<evidence type="ECO:0000256" key="2">
    <source>
        <dbReference type="ARBA" id="ARBA00022821"/>
    </source>
</evidence>
<name>A0AAF0XG23_DAUCS</name>
<dbReference type="GO" id="GO:0005634">
    <property type="term" value="C:nucleus"/>
    <property type="evidence" value="ECO:0007669"/>
    <property type="project" value="UniProtKB-SubCell"/>
</dbReference>
<protein>
    <recommendedName>
        <fullName evidence="8">AP2/ERF domain-containing protein</fullName>
    </recommendedName>
</protein>
<evidence type="ECO:0000256" key="7">
    <source>
        <dbReference type="SAM" id="MobiDB-lite"/>
    </source>
</evidence>
<evidence type="ECO:0000313" key="9">
    <source>
        <dbReference type="EMBL" id="WOH07303.1"/>
    </source>
</evidence>
<evidence type="ECO:0000256" key="1">
    <source>
        <dbReference type="ARBA" id="ARBA00004123"/>
    </source>
</evidence>
<keyword evidence="3" id="KW-0805">Transcription regulation</keyword>
<dbReference type="GO" id="GO:0006952">
    <property type="term" value="P:defense response"/>
    <property type="evidence" value="ECO:0007669"/>
    <property type="project" value="UniProtKB-KW"/>
</dbReference>
<dbReference type="CDD" id="cd00018">
    <property type="entry name" value="AP2"/>
    <property type="match status" value="1"/>
</dbReference>
<dbReference type="FunFam" id="3.30.730.10:FF:000001">
    <property type="entry name" value="Ethylene-responsive transcription factor 2"/>
    <property type="match status" value="1"/>
</dbReference>
<keyword evidence="5" id="KW-0804">Transcription</keyword>
<evidence type="ECO:0000259" key="8">
    <source>
        <dbReference type="PROSITE" id="PS51032"/>
    </source>
</evidence>
<dbReference type="PANTHER" id="PTHR31190">
    <property type="entry name" value="DNA-BINDING DOMAIN"/>
    <property type="match status" value="1"/>
</dbReference>
<dbReference type="InterPro" id="IPR036955">
    <property type="entry name" value="AP2/ERF_dom_sf"/>
</dbReference>
<dbReference type="PRINTS" id="PR00367">
    <property type="entry name" value="ETHRSPELEMNT"/>
</dbReference>
<dbReference type="GO" id="GO:0003700">
    <property type="term" value="F:DNA-binding transcription factor activity"/>
    <property type="evidence" value="ECO:0007669"/>
    <property type="project" value="InterPro"/>
</dbReference>
<dbReference type="InterPro" id="IPR044808">
    <property type="entry name" value="ERF_plant"/>
</dbReference>
<proteinExistence type="predicted"/>
<feature type="region of interest" description="Disordered" evidence="7">
    <location>
        <begin position="70"/>
        <end position="89"/>
    </location>
</feature>
<dbReference type="EMBL" id="CP093349">
    <property type="protein sequence ID" value="WOH07303.1"/>
    <property type="molecule type" value="Genomic_DNA"/>
</dbReference>
<evidence type="ECO:0000256" key="5">
    <source>
        <dbReference type="ARBA" id="ARBA00023163"/>
    </source>
</evidence>
<dbReference type="Gene3D" id="3.30.730.10">
    <property type="entry name" value="AP2/ERF domain"/>
    <property type="match status" value="1"/>
</dbReference>
<dbReference type="InterPro" id="IPR001471">
    <property type="entry name" value="AP2/ERF_dom"/>
</dbReference>
<dbReference type="PANTHER" id="PTHR31190:SF142">
    <property type="entry name" value="ETHYLENE-RESPONSIVE TRANSCRIPTION FACTOR RAP2-3"/>
    <property type="match status" value="1"/>
</dbReference>
<dbReference type="SMART" id="SM00380">
    <property type="entry name" value="AP2"/>
    <property type="match status" value="1"/>
</dbReference>
<keyword evidence="2" id="KW-0611">Plant defense</keyword>
<keyword evidence="6" id="KW-0539">Nucleus</keyword>
<dbReference type="GO" id="GO:0009873">
    <property type="term" value="P:ethylene-activated signaling pathway"/>
    <property type="evidence" value="ECO:0007669"/>
    <property type="project" value="InterPro"/>
</dbReference>
<dbReference type="PROSITE" id="PS51032">
    <property type="entry name" value="AP2_ERF"/>
    <property type="match status" value="1"/>
</dbReference>
<accession>A0AAF0XG23</accession>
<sequence length="279" mass="31091">MCGGAIISDFEPPIRTGRKVTSRDVWAKFEGKTRSDLFGWNSFDDTCPPFSTLDDSFGEPKQPHHIQIKVSHEASGKPSQEGHKRTRKNAYRGIRQRPWGKWASEIRDPKKGVRVWLGTYNTPEEAARAYDEAAKRIRGDKAKLNFPDPPAKKHCAGAPRAPPELTQSYPELSYSSTESTQSYFNALTPTESTQSTFNALSPAGSTQSELGYDPAQCFGTFQPPNFSPAQMATPEEELEFKEHITSLKSFLGLEQEVSQMGFDSVDYWAMDDLDALLAA</sequence>
<dbReference type="GO" id="GO:0003677">
    <property type="term" value="F:DNA binding"/>
    <property type="evidence" value="ECO:0007669"/>
    <property type="project" value="UniProtKB-KW"/>
</dbReference>
<evidence type="ECO:0000313" key="10">
    <source>
        <dbReference type="Proteomes" id="UP000077755"/>
    </source>
</evidence>
<evidence type="ECO:0000256" key="3">
    <source>
        <dbReference type="ARBA" id="ARBA00023015"/>
    </source>
</evidence>
<dbReference type="SUPFAM" id="SSF54171">
    <property type="entry name" value="DNA-binding domain"/>
    <property type="match status" value="1"/>
</dbReference>
<reference evidence="9" key="2">
    <citation type="submission" date="2022-03" db="EMBL/GenBank/DDBJ databases">
        <title>Draft title - Genomic analysis of global carrot germplasm unveils the trajectory of domestication and the origin of high carotenoid orange carrot.</title>
        <authorList>
            <person name="Iorizzo M."/>
            <person name="Ellison S."/>
            <person name="Senalik D."/>
            <person name="Macko-Podgorni A."/>
            <person name="Grzebelus D."/>
            <person name="Bostan H."/>
            <person name="Rolling W."/>
            <person name="Curaba J."/>
            <person name="Simon P."/>
        </authorList>
    </citation>
    <scope>NUCLEOTIDE SEQUENCE</scope>
    <source>
        <tissue evidence="9">Leaf</tissue>
    </source>
</reference>
<dbReference type="AlphaFoldDB" id="A0AAF0XG23"/>
<organism evidence="9 10">
    <name type="scientific">Daucus carota subsp. sativus</name>
    <name type="common">Carrot</name>
    <dbReference type="NCBI Taxonomy" id="79200"/>
    <lineage>
        <taxon>Eukaryota</taxon>
        <taxon>Viridiplantae</taxon>
        <taxon>Streptophyta</taxon>
        <taxon>Embryophyta</taxon>
        <taxon>Tracheophyta</taxon>
        <taxon>Spermatophyta</taxon>
        <taxon>Magnoliopsida</taxon>
        <taxon>eudicotyledons</taxon>
        <taxon>Gunneridae</taxon>
        <taxon>Pentapetalae</taxon>
        <taxon>asterids</taxon>
        <taxon>campanulids</taxon>
        <taxon>Apiales</taxon>
        <taxon>Apiaceae</taxon>
        <taxon>Apioideae</taxon>
        <taxon>Scandiceae</taxon>
        <taxon>Daucinae</taxon>
        <taxon>Daucus</taxon>
        <taxon>Daucus sect. Daucus</taxon>
    </lineage>
</organism>
<comment type="subcellular location">
    <subcellularLocation>
        <location evidence="1">Nucleus</location>
    </subcellularLocation>
</comment>
<keyword evidence="10" id="KW-1185">Reference proteome</keyword>
<feature type="region of interest" description="Disordered" evidence="7">
    <location>
        <begin position="142"/>
        <end position="164"/>
    </location>
</feature>
<gene>
    <name evidence="9" type="ORF">DCAR_0726733</name>
</gene>
<dbReference type="Pfam" id="PF00847">
    <property type="entry name" value="AP2"/>
    <property type="match status" value="1"/>
</dbReference>
<feature type="compositionally biased region" description="Basic and acidic residues" evidence="7">
    <location>
        <begin position="70"/>
        <end position="83"/>
    </location>
</feature>
<dbReference type="Proteomes" id="UP000077755">
    <property type="component" value="Chromosome 7"/>
</dbReference>
<feature type="domain" description="AP2/ERF" evidence="8">
    <location>
        <begin position="90"/>
        <end position="147"/>
    </location>
</feature>
<reference evidence="9" key="1">
    <citation type="journal article" date="2016" name="Nat. Genet.">
        <title>A high-quality carrot genome assembly provides new insights into carotenoid accumulation and asterid genome evolution.</title>
        <authorList>
            <person name="Iorizzo M."/>
            <person name="Ellison S."/>
            <person name="Senalik D."/>
            <person name="Zeng P."/>
            <person name="Satapoomin P."/>
            <person name="Huang J."/>
            <person name="Bowman M."/>
            <person name="Iovene M."/>
            <person name="Sanseverino W."/>
            <person name="Cavagnaro P."/>
            <person name="Yildiz M."/>
            <person name="Macko-Podgorni A."/>
            <person name="Moranska E."/>
            <person name="Grzebelus E."/>
            <person name="Grzebelus D."/>
            <person name="Ashrafi H."/>
            <person name="Zheng Z."/>
            <person name="Cheng S."/>
            <person name="Spooner D."/>
            <person name="Van Deynze A."/>
            <person name="Simon P."/>
        </authorList>
    </citation>
    <scope>NUCLEOTIDE SEQUENCE</scope>
    <source>
        <tissue evidence="9">Leaf</tissue>
    </source>
</reference>
<evidence type="ECO:0000256" key="4">
    <source>
        <dbReference type="ARBA" id="ARBA00023125"/>
    </source>
</evidence>
<evidence type="ECO:0000256" key="6">
    <source>
        <dbReference type="ARBA" id="ARBA00023242"/>
    </source>
</evidence>
<keyword evidence="4" id="KW-0238">DNA-binding</keyword>
<dbReference type="InterPro" id="IPR016177">
    <property type="entry name" value="DNA-bd_dom_sf"/>
</dbReference>